<comment type="caution">
    <text evidence="1">The sequence shown here is derived from an EMBL/GenBank/DDBJ whole genome shotgun (WGS) entry which is preliminary data.</text>
</comment>
<keyword evidence="2" id="KW-1185">Reference proteome</keyword>
<proteinExistence type="predicted"/>
<dbReference type="SUPFAM" id="SSF82199">
    <property type="entry name" value="SET domain"/>
    <property type="match status" value="1"/>
</dbReference>
<name>A0AAV4GW61_9GAST</name>
<dbReference type="Proteomes" id="UP000762676">
    <property type="component" value="Unassembled WGS sequence"/>
</dbReference>
<dbReference type="EMBL" id="BMAT01012289">
    <property type="protein sequence ID" value="GFR89193.1"/>
    <property type="molecule type" value="Genomic_DNA"/>
</dbReference>
<evidence type="ECO:0000313" key="1">
    <source>
        <dbReference type="EMBL" id="GFR89193.1"/>
    </source>
</evidence>
<organism evidence="1 2">
    <name type="scientific">Elysia marginata</name>
    <dbReference type="NCBI Taxonomy" id="1093978"/>
    <lineage>
        <taxon>Eukaryota</taxon>
        <taxon>Metazoa</taxon>
        <taxon>Spiralia</taxon>
        <taxon>Lophotrochozoa</taxon>
        <taxon>Mollusca</taxon>
        <taxon>Gastropoda</taxon>
        <taxon>Heterobranchia</taxon>
        <taxon>Euthyneura</taxon>
        <taxon>Panpulmonata</taxon>
        <taxon>Sacoglossa</taxon>
        <taxon>Placobranchoidea</taxon>
        <taxon>Plakobranchidae</taxon>
        <taxon>Elysia</taxon>
    </lineage>
</organism>
<dbReference type="Gene3D" id="2.170.270.10">
    <property type="entry name" value="SET domain"/>
    <property type="match status" value="1"/>
</dbReference>
<reference evidence="1 2" key="1">
    <citation type="journal article" date="2021" name="Elife">
        <title>Chloroplast acquisition without the gene transfer in kleptoplastic sea slugs, Plakobranchus ocellatus.</title>
        <authorList>
            <person name="Maeda T."/>
            <person name="Takahashi S."/>
            <person name="Yoshida T."/>
            <person name="Shimamura S."/>
            <person name="Takaki Y."/>
            <person name="Nagai Y."/>
            <person name="Toyoda A."/>
            <person name="Suzuki Y."/>
            <person name="Arimoto A."/>
            <person name="Ishii H."/>
            <person name="Satoh N."/>
            <person name="Nishiyama T."/>
            <person name="Hasebe M."/>
            <person name="Maruyama T."/>
            <person name="Minagawa J."/>
            <person name="Obokata J."/>
            <person name="Shigenobu S."/>
        </authorList>
    </citation>
    <scope>NUCLEOTIDE SEQUENCE [LARGE SCALE GENOMIC DNA]</scope>
</reference>
<accession>A0AAV4GW61</accession>
<dbReference type="InterPro" id="IPR046341">
    <property type="entry name" value="SET_dom_sf"/>
</dbReference>
<evidence type="ECO:0000313" key="2">
    <source>
        <dbReference type="Proteomes" id="UP000762676"/>
    </source>
</evidence>
<protein>
    <submittedName>
        <fullName evidence="1">SET domain protein</fullName>
    </submittedName>
</protein>
<sequence length="314" mass="36027">MLTSTFDYTAYKLTRSQLKHIKEAVGKDCFLKNRENPSASEFHKHNPREVRVNQSTIRDAKLGVYTCKTIQPMQRLSTYDGEIITLDANERNEWLNDPELRSHAKMLDGGLSSGCKIINGLRCDVEGRGVASLVNDPANNFAFANTRLVTNKAKDIIYLISTKKIKENRELFYHYDRNFIFPFEPVVRLTRRDVKENISNLPSYLNHTGIKTPYWEEMTAEALEETEMYWTEPLANYALVREGFIQPKNIMPEALKLLRPDTEIYKDLLLHYIGTIPYNTGVSVITQLNYDAMPLPGNSQSIVWTPSALNDLNV</sequence>
<gene>
    <name evidence="1" type="ORF">ElyMa_006118400</name>
</gene>
<dbReference type="AlphaFoldDB" id="A0AAV4GW61"/>